<evidence type="ECO:0000256" key="5">
    <source>
        <dbReference type="SAM" id="SignalP"/>
    </source>
</evidence>
<dbReference type="InterPro" id="IPR036909">
    <property type="entry name" value="Cyt_c-like_dom_sf"/>
</dbReference>
<dbReference type="PROSITE" id="PS51007">
    <property type="entry name" value="CYTC"/>
    <property type="match status" value="2"/>
</dbReference>
<evidence type="ECO:0000256" key="4">
    <source>
        <dbReference type="PROSITE-ProRule" id="PRU00433"/>
    </source>
</evidence>
<gene>
    <name evidence="7" type="ORF">HW347_16680</name>
</gene>
<dbReference type="SUPFAM" id="SSF46626">
    <property type="entry name" value="Cytochrome c"/>
    <property type="match status" value="1"/>
</dbReference>
<keyword evidence="8" id="KW-1185">Reference proteome</keyword>
<dbReference type="InterPro" id="IPR009056">
    <property type="entry name" value="Cyt_c-like_dom"/>
</dbReference>
<feature type="chain" id="PRO_5046819930" evidence="5">
    <location>
        <begin position="22"/>
        <end position="488"/>
    </location>
</feature>
<reference evidence="8" key="1">
    <citation type="submission" date="2023-07" db="EMBL/GenBank/DDBJ databases">
        <title>Zobellia barbeyronii sp. nov., a new marine flavobacterium, isolated from green and red algae.</title>
        <authorList>
            <person name="Nedashkovskaya O.I."/>
            <person name="Otstavnykh N."/>
            <person name="Zhukova N."/>
            <person name="Guzev K."/>
            <person name="Chausova V."/>
            <person name="Tekutyeva L."/>
            <person name="Mikhailov V."/>
            <person name="Isaeva M."/>
        </authorList>
    </citation>
    <scope>NUCLEOTIDE SEQUENCE [LARGE SCALE GENOMIC DNA]</scope>
    <source>
        <strain evidence="8">KMM 6746</strain>
    </source>
</reference>
<dbReference type="InterPro" id="IPR051395">
    <property type="entry name" value="Cytochrome_c_Peroxidase/MauG"/>
</dbReference>
<keyword evidence="5" id="KW-0732">Signal</keyword>
<sequence>MKKHLNILVLIGLLFLGYACSSDSNEYESVPNPDEETPTPQPELAPDEIIEVNAIPASPQRLGDAEKGYEFLITGNYMSSGVPYDAFVQGSGGDNTNLLQRTGDNANIAYEYTAVNAANGVRIVSPNCMSCHASFINDEFVVGLGNHAADFTINRADNIGLVSAGVSLLYGGQESDEWEAYDQFRKSIEAIGPKTLTETRGANPADKITRVLAAHRDKNTLEWTDSPYVNVSDEVIPTDVPAWWLLKKKNALFYHGIGRKDFCKSFIGSALLTLDDQTKAEELDPKMPDILAYIYSIEAPAYPFEIDADLAAEGKPVFEENCVKCHGSYGENEEYPNLLVALKTIGTDAALSDLYTTPSDVNDYFLDWFNSGWFGTGAAGLEFNAEGGYIAPPLDGVWATAPYFHNGSVATIAEVLDSSKRPTYWSRSFNSTDYDKENLGWNYTEETSKIDKETYDTSLKGYGNGGHTFGDKLTDQQRLALLEYVKTL</sequence>
<feature type="domain" description="Cytochrome c" evidence="6">
    <location>
        <begin position="115"/>
        <end position="298"/>
    </location>
</feature>
<proteinExistence type="predicted"/>
<dbReference type="Gene3D" id="1.10.760.10">
    <property type="entry name" value="Cytochrome c-like domain"/>
    <property type="match status" value="1"/>
</dbReference>
<evidence type="ECO:0000313" key="7">
    <source>
        <dbReference type="EMBL" id="MBT2162905.1"/>
    </source>
</evidence>
<dbReference type="EMBL" id="JACATN010000005">
    <property type="protein sequence ID" value="MBT2162905.1"/>
    <property type="molecule type" value="Genomic_DNA"/>
</dbReference>
<feature type="domain" description="Cytochrome c" evidence="6">
    <location>
        <begin position="309"/>
        <end position="488"/>
    </location>
</feature>
<dbReference type="PANTHER" id="PTHR30600">
    <property type="entry name" value="CYTOCHROME C PEROXIDASE-RELATED"/>
    <property type="match status" value="1"/>
</dbReference>
<dbReference type="Pfam" id="PF21419">
    <property type="entry name" value="RoxA-like_Cyt-c"/>
    <property type="match status" value="1"/>
</dbReference>
<accession>A0ABS5WI78</accession>
<comment type="caution">
    <text evidence="7">The sequence shown here is derived from an EMBL/GenBank/DDBJ whole genome shotgun (WGS) entry which is preliminary data.</text>
</comment>
<evidence type="ECO:0000313" key="8">
    <source>
        <dbReference type="Proteomes" id="UP000740413"/>
    </source>
</evidence>
<dbReference type="PROSITE" id="PS51257">
    <property type="entry name" value="PROKAR_LIPOPROTEIN"/>
    <property type="match status" value="1"/>
</dbReference>
<organism evidence="7 8">
    <name type="scientific">Zobellia barbeyronii</name>
    <dbReference type="NCBI Taxonomy" id="2748009"/>
    <lineage>
        <taxon>Bacteria</taxon>
        <taxon>Pseudomonadati</taxon>
        <taxon>Bacteroidota</taxon>
        <taxon>Flavobacteriia</taxon>
        <taxon>Flavobacteriales</taxon>
        <taxon>Flavobacteriaceae</taxon>
        <taxon>Zobellia</taxon>
    </lineage>
</organism>
<keyword evidence="2 4" id="KW-0479">Metal-binding</keyword>
<dbReference type="RefSeq" id="WP_214612895.1">
    <property type="nucleotide sequence ID" value="NZ_JACATN010000005.1"/>
</dbReference>
<dbReference type="PANTHER" id="PTHR30600:SF9">
    <property type="entry name" value="BLR7738 PROTEIN"/>
    <property type="match status" value="1"/>
</dbReference>
<evidence type="ECO:0000256" key="3">
    <source>
        <dbReference type="ARBA" id="ARBA00023004"/>
    </source>
</evidence>
<name>A0ABS5WI78_9FLAO</name>
<protein>
    <submittedName>
        <fullName evidence="7">C-type cytochrome</fullName>
    </submittedName>
</protein>
<keyword evidence="1 4" id="KW-0349">Heme</keyword>
<evidence type="ECO:0000256" key="2">
    <source>
        <dbReference type="ARBA" id="ARBA00022723"/>
    </source>
</evidence>
<evidence type="ECO:0000256" key="1">
    <source>
        <dbReference type="ARBA" id="ARBA00022617"/>
    </source>
</evidence>
<feature type="signal peptide" evidence="5">
    <location>
        <begin position="1"/>
        <end position="21"/>
    </location>
</feature>
<dbReference type="Proteomes" id="UP000740413">
    <property type="component" value="Unassembled WGS sequence"/>
</dbReference>
<evidence type="ECO:0000259" key="6">
    <source>
        <dbReference type="PROSITE" id="PS51007"/>
    </source>
</evidence>
<keyword evidence="3 4" id="KW-0408">Iron</keyword>